<protein>
    <submittedName>
        <fullName evidence="1">Mitochondrial enolase superfamily member 1</fullName>
    </submittedName>
</protein>
<organism evidence="1 2">
    <name type="scientific">Grus japonensis</name>
    <name type="common">Japanese crane</name>
    <name type="synonym">Red-crowned crane</name>
    <dbReference type="NCBI Taxonomy" id="30415"/>
    <lineage>
        <taxon>Eukaryota</taxon>
        <taxon>Metazoa</taxon>
        <taxon>Chordata</taxon>
        <taxon>Craniata</taxon>
        <taxon>Vertebrata</taxon>
        <taxon>Euteleostomi</taxon>
        <taxon>Archelosauria</taxon>
        <taxon>Archosauria</taxon>
        <taxon>Dinosauria</taxon>
        <taxon>Saurischia</taxon>
        <taxon>Theropoda</taxon>
        <taxon>Coelurosauria</taxon>
        <taxon>Aves</taxon>
        <taxon>Neognathae</taxon>
        <taxon>Neoaves</taxon>
        <taxon>Gruiformes</taxon>
        <taxon>Gruidae</taxon>
        <taxon>Grus</taxon>
    </lineage>
</organism>
<dbReference type="Proteomes" id="UP001623348">
    <property type="component" value="Unassembled WGS sequence"/>
</dbReference>
<evidence type="ECO:0000313" key="1">
    <source>
        <dbReference type="EMBL" id="GAB0177456.1"/>
    </source>
</evidence>
<evidence type="ECO:0000313" key="2">
    <source>
        <dbReference type="Proteomes" id="UP001623348"/>
    </source>
</evidence>
<sequence length="151" mass="16414">MIRCQQIQLVEITVGVSQEEKGKHLTCPQKGKKDNPGNYTLVNLTLVPGKITESQKLEEGSCDHLVQPPADAGSATARFPAPICPYLSFAEELTTQHSTPDVAYQCGAERKDHLPRPAGNALPNAVLNAVGYFRQEGSLLAYDQLVVNQDL</sequence>
<dbReference type="AlphaFoldDB" id="A0ABC9VX61"/>
<gene>
    <name evidence="1" type="ORF">GRJ2_000210800</name>
</gene>
<proteinExistence type="predicted"/>
<accession>A0ABC9VX61</accession>
<reference evidence="1 2" key="1">
    <citation type="submission" date="2024-06" db="EMBL/GenBank/DDBJ databases">
        <title>The draft genome of Grus japonensis, version 3.</title>
        <authorList>
            <person name="Nabeshima K."/>
            <person name="Suzuki S."/>
            <person name="Onuma M."/>
        </authorList>
    </citation>
    <scope>NUCLEOTIDE SEQUENCE [LARGE SCALE GENOMIC DNA]</scope>
    <source>
        <strain evidence="1 2">451A</strain>
    </source>
</reference>
<name>A0ABC9VX61_GRUJA</name>
<keyword evidence="2" id="KW-1185">Reference proteome</keyword>
<dbReference type="EMBL" id="BAAFJT010000001">
    <property type="protein sequence ID" value="GAB0177456.1"/>
    <property type="molecule type" value="Genomic_DNA"/>
</dbReference>
<comment type="caution">
    <text evidence="1">The sequence shown here is derived from an EMBL/GenBank/DDBJ whole genome shotgun (WGS) entry which is preliminary data.</text>
</comment>